<organism evidence="2 3">
    <name type="scientific">Candidatus Cryptobacteroides excrementavium</name>
    <dbReference type="NCBI Taxonomy" id="2840759"/>
    <lineage>
        <taxon>Bacteria</taxon>
        <taxon>Pseudomonadati</taxon>
        <taxon>Bacteroidota</taxon>
        <taxon>Bacteroidia</taxon>
        <taxon>Bacteroidales</taxon>
        <taxon>Candidatus Cryptobacteroides</taxon>
    </lineage>
</organism>
<protein>
    <submittedName>
        <fullName evidence="2">PaaI family thioesterase</fullName>
    </submittedName>
</protein>
<comment type="caution">
    <text evidence="2">The sequence shown here is derived from an EMBL/GenBank/DDBJ whole genome shotgun (WGS) entry which is preliminary data.</text>
</comment>
<evidence type="ECO:0000313" key="2">
    <source>
        <dbReference type="EMBL" id="MBO8485948.1"/>
    </source>
</evidence>
<dbReference type="InterPro" id="IPR052061">
    <property type="entry name" value="PTE-AB_protein"/>
</dbReference>
<dbReference type="Gene3D" id="3.10.129.10">
    <property type="entry name" value="Hotdog Thioesterase"/>
    <property type="match status" value="1"/>
</dbReference>
<dbReference type="PANTHER" id="PTHR47260:SF1">
    <property type="entry name" value="UPF0644 PROTEIN PB2B4.06"/>
    <property type="match status" value="1"/>
</dbReference>
<evidence type="ECO:0000313" key="3">
    <source>
        <dbReference type="Proteomes" id="UP000823750"/>
    </source>
</evidence>
<dbReference type="Pfam" id="PF03061">
    <property type="entry name" value="4HBT"/>
    <property type="match status" value="1"/>
</dbReference>
<name>A0A9D9J2K3_9BACT</name>
<evidence type="ECO:0000259" key="1">
    <source>
        <dbReference type="Pfam" id="PF03061"/>
    </source>
</evidence>
<gene>
    <name evidence="2" type="ORF">IAB78_05945</name>
</gene>
<dbReference type="PANTHER" id="PTHR47260">
    <property type="entry name" value="UPF0644 PROTEIN PB2B4.06"/>
    <property type="match status" value="1"/>
</dbReference>
<proteinExistence type="predicted"/>
<dbReference type="SUPFAM" id="SSF54637">
    <property type="entry name" value="Thioesterase/thiol ester dehydrase-isomerase"/>
    <property type="match status" value="1"/>
</dbReference>
<dbReference type="GO" id="GO:0016790">
    <property type="term" value="F:thiolester hydrolase activity"/>
    <property type="evidence" value="ECO:0007669"/>
    <property type="project" value="UniProtKB-ARBA"/>
</dbReference>
<dbReference type="InterPro" id="IPR006683">
    <property type="entry name" value="Thioestr_dom"/>
</dbReference>
<dbReference type="InterPro" id="IPR029069">
    <property type="entry name" value="HotDog_dom_sf"/>
</dbReference>
<reference evidence="2" key="1">
    <citation type="submission" date="2020-10" db="EMBL/GenBank/DDBJ databases">
        <authorList>
            <person name="Gilroy R."/>
        </authorList>
    </citation>
    <scope>NUCLEOTIDE SEQUENCE</scope>
    <source>
        <strain evidence="2">B2-16538</strain>
    </source>
</reference>
<dbReference type="EMBL" id="JADILX010000088">
    <property type="protein sequence ID" value="MBO8485948.1"/>
    <property type="molecule type" value="Genomic_DNA"/>
</dbReference>
<feature type="domain" description="Thioesterase" evidence="1">
    <location>
        <begin position="56"/>
        <end position="127"/>
    </location>
</feature>
<sequence>MKKIINPWLGLVKDGYNCFGCAPTNRLGLKMEFYEDGDDIVSFWNSSDDYQGWLHTLHGGIQSTLMDEIAAWVIARKLQCAGMTTCLEIKFRRPVPTGPDVTIEVRAHVREIKRNFAFIDAKIMHGGEVCSEASMTYYCFSKEKSASDFYFRGCITEE</sequence>
<reference evidence="2" key="2">
    <citation type="journal article" date="2021" name="PeerJ">
        <title>Extensive microbial diversity within the chicken gut microbiome revealed by metagenomics and culture.</title>
        <authorList>
            <person name="Gilroy R."/>
            <person name="Ravi A."/>
            <person name="Getino M."/>
            <person name="Pursley I."/>
            <person name="Horton D.L."/>
            <person name="Alikhan N.F."/>
            <person name="Baker D."/>
            <person name="Gharbi K."/>
            <person name="Hall N."/>
            <person name="Watson M."/>
            <person name="Adriaenssens E.M."/>
            <person name="Foster-Nyarko E."/>
            <person name="Jarju S."/>
            <person name="Secka A."/>
            <person name="Antonio M."/>
            <person name="Oren A."/>
            <person name="Chaudhuri R.R."/>
            <person name="La Ragione R."/>
            <person name="Hildebrand F."/>
            <person name="Pallen M.J."/>
        </authorList>
    </citation>
    <scope>NUCLEOTIDE SEQUENCE</scope>
    <source>
        <strain evidence="2">B2-16538</strain>
    </source>
</reference>
<dbReference type="AlphaFoldDB" id="A0A9D9J2K3"/>
<dbReference type="CDD" id="cd03443">
    <property type="entry name" value="PaaI_thioesterase"/>
    <property type="match status" value="1"/>
</dbReference>
<accession>A0A9D9J2K3</accession>
<dbReference type="Proteomes" id="UP000823750">
    <property type="component" value="Unassembled WGS sequence"/>
</dbReference>